<dbReference type="InterPro" id="IPR009080">
    <property type="entry name" value="tRNAsynth_Ia_anticodon-bd"/>
</dbReference>
<comment type="subcellular location">
    <subcellularLocation>
        <location evidence="10">Cytoplasm</location>
    </subcellularLocation>
</comment>
<dbReference type="RefSeq" id="WP_132766637.1">
    <property type="nucleotide sequence ID" value="NZ_SMAB01000001.1"/>
</dbReference>
<keyword evidence="5 10" id="KW-0067">ATP-binding</keyword>
<dbReference type="Pfam" id="PF08264">
    <property type="entry name" value="Anticodon_1"/>
    <property type="match status" value="1"/>
</dbReference>
<evidence type="ECO:0000256" key="4">
    <source>
        <dbReference type="ARBA" id="ARBA00022741"/>
    </source>
</evidence>
<evidence type="ECO:0000259" key="13">
    <source>
        <dbReference type="Pfam" id="PF08264"/>
    </source>
</evidence>
<dbReference type="Pfam" id="PF06827">
    <property type="entry name" value="zf-FPG_IleRS"/>
    <property type="match status" value="1"/>
</dbReference>
<dbReference type="NCBIfam" id="TIGR00392">
    <property type="entry name" value="ileS"/>
    <property type="match status" value="1"/>
</dbReference>
<evidence type="ECO:0000313" key="15">
    <source>
        <dbReference type="Proteomes" id="UP000295788"/>
    </source>
</evidence>
<dbReference type="Gene3D" id="2.170.220.10">
    <property type="match status" value="1"/>
</dbReference>
<dbReference type="PANTHER" id="PTHR42765:SF1">
    <property type="entry name" value="ISOLEUCINE--TRNA LIGASE, MITOCHONDRIAL"/>
    <property type="match status" value="1"/>
</dbReference>
<evidence type="ECO:0000256" key="5">
    <source>
        <dbReference type="ARBA" id="ARBA00022840"/>
    </source>
</evidence>
<dbReference type="InterPro" id="IPR013155">
    <property type="entry name" value="M/V/L/I-tRNA-synth_anticd-bd"/>
</dbReference>
<dbReference type="Gene3D" id="1.10.10.830">
    <property type="entry name" value="Ile-tRNA synthetase CP2 domain-like"/>
    <property type="match status" value="1"/>
</dbReference>
<feature type="binding site" evidence="10">
    <location>
        <position position="598"/>
    </location>
    <ligand>
        <name>ATP</name>
        <dbReference type="ChEBI" id="CHEBI:30616"/>
    </ligand>
</feature>
<organism evidence="14 15">
    <name type="scientific">Tepidibacillus fermentans</name>
    <dbReference type="NCBI Taxonomy" id="1281767"/>
    <lineage>
        <taxon>Bacteria</taxon>
        <taxon>Bacillati</taxon>
        <taxon>Bacillota</taxon>
        <taxon>Bacilli</taxon>
        <taxon>Bacillales</taxon>
        <taxon>Bacillaceae</taxon>
        <taxon>Tepidibacillus</taxon>
    </lineage>
</organism>
<feature type="short sequence motif" description="'HIGH' region" evidence="10">
    <location>
        <begin position="57"/>
        <end position="67"/>
    </location>
</feature>
<feature type="binding site" evidence="10">
    <location>
        <position position="908"/>
    </location>
    <ligand>
        <name>Zn(2+)</name>
        <dbReference type="ChEBI" id="CHEBI:29105"/>
    </ligand>
</feature>
<dbReference type="HAMAP" id="MF_02002">
    <property type="entry name" value="Ile_tRNA_synth_type1"/>
    <property type="match status" value="1"/>
</dbReference>
<keyword evidence="3 10" id="KW-0436">Ligase</keyword>
<feature type="domain" description="Methionyl/Valyl/Leucyl/Isoleucyl-tRNA synthetase anticodon-binding" evidence="13">
    <location>
        <begin position="678"/>
        <end position="831"/>
    </location>
</feature>
<dbReference type="AlphaFoldDB" id="A0A4R3KKR1"/>
<evidence type="ECO:0000256" key="3">
    <source>
        <dbReference type="ARBA" id="ARBA00022598"/>
    </source>
</evidence>
<dbReference type="PRINTS" id="PR00984">
    <property type="entry name" value="TRNASYNTHILE"/>
</dbReference>
<dbReference type="InterPro" id="IPR050081">
    <property type="entry name" value="Ile-tRNA_ligase"/>
</dbReference>
<evidence type="ECO:0000256" key="9">
    <source>
        <dbReference type="ARBA" id="ARBA00048359"/>
    </source>
</evidence>
<dbReference type="FunFam" id="3.40.50.620:FF:000152">
    <property type="entry name" value="Isoleucine--tRNA ligase"/>
    <property type="match status" value="1"/>
</dbReference>
<comment type="catalytic activity">
    <reaction evidence="9 10">
        <text>tRNA(Ile) + L-isoleucine + ATP = L-isoleucyl-tRNA(Ile) + AMP + diphosphate</text>
        <dbReference type="Rhea" id="RHEA:11060"/>
        <dbReference type="Rhea" id="RHEA-COMP:9666"/>
        <dbReference type="Rhea" id="RHEA-COMP:9695"/>
        <dbReference type="ChEBI" id="CHEBI:30616"/>
        <dbReference type="ChEBI" id="CHEBI:33019"/>
        <dbReference type="ChEBI" id="CHEBI:58045"/>
        <dbReference type="ChEBI" id="CHEBI:78442"/>
        <dbReference type="ChEBI" id="CHEBI:78528"/>
        <dbReference type="ChEBI" id="CHEBI:456215"/>
        <dbReference type="EC" id="6.1.1.5"/>
    </reaction>
</comment>
<dbReference type="InterPro" id="IPR010663">
    <property type="entry name" value="Znf_FPG/IleRS"/>
</dbReference>
<dbReference type="EC" id="6.1.1.5" evidence="10"/>
<evidence type="ECO:0000259" key="11">
    <source>
        <dbReference type="Pfam" id="PF00133"/>
    </source>
</evidence>
<dbReference type="PROSITE" id="PS00178">
    <property type="entry name" value="AA_TRNA_LIGASE_I"/>
    <property type="match status" value="1"/>
</dbReference>
<evidence type="ECO:0000256" key="6">
    <source>
        <dbReference type="ARBA" id="ARBA00022917"/>
    </source>
</evidence>
<protein>
    <recommendedName>
        <fullName evidence="10">Isoleucine--tRNA ligase</fullName>
        <ecNumber evidence="10">6.1.1.5</ecNumber>
    </recommendedName>
    <alternativeName>
        <fullName evidence="10">Isoleucyl-tRNA synthetase</fullName>
        <shortName evidence="10">IleRS</shortName>
    </alternativeName>
</protein>
<keyword evidence="15" id="KW-1185">Reference proteome</keyword>
<dbReference type="EMBL" id="SMAB01000001">
    <property type="protein sequence ID" value="TCS84394.1"/>
    <property type="molecule type" value="Genomic_DNA"/>
</dbReference>
<dbReference type="OrthoDB" id="9810365at2"/>
<dbReference type="PANTHER" id="PTHR42765">
    <property type="entry name" value="SOLEUCYL-TRNA SYNTHETASE"/>
    <property type="match status" value="1"/>
</dbReference>
<dbReference type="Proteomes" id="UP000295788">
    <property type="component" value="Unassembled WGS sequence"/>
</dbReference>
<evidence type="ECO:0000256" key="2">
    <source>
        <dbReference type="ARBA" id="ARBA00022490"/>
    </source>
</evidence>
<dbReference type="InterPro" id="IPR009008">
    <property type="entry name" value="Val/Leu/Ile-tRNA-synth_edit"/>
</dbReference>
<dbReference type="GO" id="GO:0008270">
    <property type="term" value="F:zinc ion binding"/>
    <property type="evidence" value="ECO:0007669"/>
    <property type="project" value="UniProtKB-UniRule"/>
</dbReference>
<comment type="caution">
    <text evidence="14">The sequence shown here is derived from an EMBL/GenBank/DDBJ whole genome shotgun (WGS) entry which is preliminary data.</text>
</comment>
<dbReference type="Gene3D" id="3.40.50.620">
    <property type="entry name" value="HUPs"/>
    <property type="match status" value="2"/>
</dbReference>
<dbReference type="InterPro" id="IPR023585">
    <property type="entry name" value="Ile-tRNA-ligase_type1"/>
</dbReference>
<accession>A0A4R3KKR1</accession>
<dbReference type="GO" id="GO:0005829">
    <property type="term" value="C:cytosol"/>
    <property type="evidence" value="ECO:0007669"/>
    <property type="project" value="TreeGrafter"/>
</dbReference>
<dbReference type="InterPro" id="IPR002301">
    <property type="entry name" value="Ile-tRNA-ligase"/>
</dbReference>
<keyword evidence="2 10" id="KW-0963">Cytoplasm</keyword>
<dbReference type="GO" id="GO:0005524">
    <property type="term" value="F:ATP binding"/>
    <property type="evidence" value="ECO:0007669"/>
    <property type="project" value="UniProtKB-UniRule"/>
</dbReference>
<dbReference type="Gene3D" id="3.90.740.10">
    <property type="entry name" value="Valyl/Leucyl/Isoleucyl-tRNA synthetase, editing domain"/>
    <property type="match status" value="1"/>
</dbReference>
<keyword evidence="7 10" id="KW-0030">Aminoacyl-tRNA synthetase</keyword>
<dbReference type="GO" id="GO:0002161">
    <property type="term" value="F:aminoacyl-tRNA deacylase activity"/>
    <property type="evidence" value="ECO:0007669"/>
    <property type="project" value="InterPro"/>
</dbReference>
<feature type="short sequence motif" description="'KMSKS' region" evidence="10">
    <location>
        <begin position="595"/>
        <end position="599"/>
    </location>
</feature>
<name>A0A4R3KKR1_9BACI</name>
<dbReference type="GO" id="GO:0006428">
    <property type="term" value="P:isoleucyl-tRNA aminoacylation"/>
    <property type="evidence" value="ECO:0007669"/>
    <property type="project" value="UniProtKB-UniRule"/>
</dbReference>
<proteinExistence type="inferred from homology"/>
<feature type="domain" description="Aminoacyl-tRNA synthetase class Ia" evidence="11">
    <location>
        <begin position="27"/>
        <end position="634"/>
    </location>
</feature>
<dbReference type="SUPFAM" id="SSF52374">
    <property type="entry name" value="Nucleotidylyl transferase"/>
    <property type="match status" value="1"/>
</dbReference>
<dbReference type="InterPro" id="IPR033708">
    <property type="entry name" value="Anticodon_Ile_BEm"/>
</dbReference>
<keyword evidence="6 10" id="KW-0648">Protein biosynthesis</keyword>
<dbReference type="GO" id="GO:0004822">
    <property type="term" value="F:isoleucine-tRNA ligase activity"/>
    <property type="evidence" value="ECO:0007669"/>
    <property type="project" value="UniProtKB-UniRule"/>
</dbReference>
<evidence type="ECO:0000313" key="14">
    <source>
        <dbReference type="EMBL" id="TCS84394.1"/>
    </source>
</evidence>
<gene>
    <name evidence="10" type="primary">ileS</name>
    <name evidence="14" type="ORF">EDD72_10158</name>
</gene>
<keyword evidence="4 10" id="KW-0547">Nucleotide-binding</keyword>
<evidence type="ECO:0000256" key="1">
    <source>
        <dbReference type="ARBA" id="ARBA00006887"/>
    </source>
</evidence>
<sequence>MDYTNTLNLLKTEFPMRGNLPNKEPEIQKWWDEIDIYHMVQEKQKGKPKFILHDGPPYANGDIHIGHALNKVLKDFIVRFKTMQGYDAPYVPGWDTHGLPIEHAIIKTQKINRHEIGPIEFRNMCRDYALSYVEKQKSQFKRLGVRGDFDNPYITLKPEYEARQLRVFGEMAKKGLIYKGLKPVYWSPSSESALAEAEIEYKEKKSASIYVAFEVVDGKGKLPEGSNIVIWTTTPWTIPANLGISLHPEYQYVLFNANNQQYLVAKELLDHVKAEVGFEEVEILQEFKGEELEGILAKHPFYDRTSLVMLGEHVTLDAGTGCVHTAPGHGEDDFYVGQKYGLDVLSPIDDQGKFTKEAPGFEGMFYEDANKEVTKKLDEAGKLLKLGFIKHQYPHDWRSKQPVIFRATEQWFASIDKIRQQMLDEIKNVKWVPHWGEQRLHNMIADRGDWCISRQRIWGVPIPIFYCQDCGETILNDDTINHLIKLVEKEGTNVWFAREASELMPEGTTCPSCGGTHFRKETDIMDVWFDSGSSHEGVLDQREELRRPADLYLEGSDQYRGWFNSSLSTSVAVTGKAPYKAVLSHGFTLDGEGRKMSKSLGNVIVPQKIMDQLGADILRLWVASVDYQADVRISDNILKQISEVYRKIRNTLRFLVGNLEGFDPKKDPVPLEKMNELDKFAMMKTKQLIEKAIKAYDEYEFHTVYQSIHNFCTVDMSAFYLDIIKDRLYIEPMHSPSRKAAQTVLYEVLLALVKLIAPILPHTADEVWKYIPSIEEISVQLTEMPNWSHIEVDQKLMVKWNQFLNVRDEVLKALEVARKDKVIGHSLQAAVNIYPSKEVAELLSQFDELDKLFIVSQVYVHEHVAPAEAMQLEGISVLVQPAEGEKCQRCWVVSPEVGKKHEELCPSCADIVEKHYSHLVAE</sequence>
<keyword evidence="10" id="KW-0862">Zinc</keyword>
<dbReference type="Gene3D" id="1.10.730.20">
    <property type="match status" value="1"/>
</dbReference>
<feature type="binding site" evidence="10">
    <location>
        <position position="905"/>
    </location>
    <ligand>
        <name>Zn(2+)</name>
        <dbReference type="ChEBI" id="CHEBI:29105"/>
    </ligand>
</feature>
<feature type="domain" description="Zinc finger FPG/IleRS-type" evidence="12">
    <location>
        <begin position="884"/>
        <end position="910"/>
    </location>
</feature>
<dbReference type="InterPro" id="IPR014729">
    <property type="entry name" value="Rossmann-like_a/b/a_fold"/>
</dbReference>
<dbReference type="CDD" id="cd00818">
    <property type="entry name" value="IleRS_core"/>
    <property type="match status" value="1"/>
</dbReference>
<dbReference type="SUPFAM" id="SSF47323">
    <property type="entry name" value="Anticodon-binding domain of a subclass of class I aminoacyl-tRNA synthetases"/>
    <property type="match status" value="1"/>
</dbReference>
<reference evidence="14 15" key="1">
    <citation type="submission" date="2019-03" db="EMBL/GenBank/DDBJ databases">
        <title>Genomic Encyclopedia of Type Strains, Phase IV (KMG-IV): sequencing the most valuable type-strain genomes for metagenomic binning, comparative biology and taxonomic classification.</title>
        <authorList>
            <person name="Goeker M."/>
        </authorList>
    </citation>
    <scope>NUCLEOTIDE SEQUENCE [LARGE SCALE GENOMIC DNA]</scope>
    <source>
        <strain evidence="14 15">DSM 23802</strain>
    </source>
</reference>
<comment type="subunit">
    <text evidence="10">Monomer.</text>
</comment>
<dbReference type="CDD" id="cd07960">
    <property type="entry name" value="Anticodon_Ia_Ile_BEm"/>
    <property type="match status" value="1"/>
</dbReference>
<dbReference type="InterPro" id="IPR001412">
    <property type="entry name" value="aa-tRNA-synth_I_CS"/>
</dbReference>
<dbReference type="InterPro" id="IPR002300">
    <property type="entry name" value="aa-tRNA-synth_Ia"/>
</dbReference>
<dbReference type="GO" id="GO:0000049">
    <property type="term" value="F:tRNA binding"/>
    <property type="evidence" value="ECO:0007669"/>
    <property type="project" value="InterPro"/>
</dbReference>
<dbReference type="Pfam" id="PF00133">
    <property type="entry name" value="tRNA-synt_1"/>
    <property type="match status" value="1"/>
</dbReference>
<dbReference type="FunFam" id="1.10.730.20:FF:000001">
    <property type="entry name" value="Isoleucine--tRNA ligase"/>
    <property type="match status" value="1"/>
</dbReference>
<comment type="domain">
    <text evidence="10">IleRS has two distinct active sites: one for aminoacylation and one for editing. The misactivated valine is translocated from the active site to the editing site, which sterically excludes the correctly activated isoleucine. The single editing site contains two valyl binding pockets, one specific for each substrate (Val-AMP or Val-tRNA(Ile)).</text>
</comment>
<keyword evidence="10" id="KW-0479">Metal-binding</keyword>
<feature type="binding site" evidence="10">
    <location>
        <position position="887"/>
    </location>
    <ligand>
        <name>Zn(2+)</name>
        <dbReference type="ChEBI" id="CHEBI:29105"/>
    </ligand>
</feature>
<dbReference type="FunFam" id="3.90.740.10:FF:000006">
    <property type="entry name" value="Isoleucine--tRNA ligase"/>
    <property type="match status" value="1"/>
</dbReference>
<comment type="cofactor">
    <cofactor evidence="10">
        <name>Zn(2+)</name>
        <dbReference type="ChEBI" id="CHEBI:29105"/>
    </cofactor>
    <text evidence="10">Binds 1 zinc ion per subunit.</text>
</comment>
<dbReference type="SUPFAM" id="SSF50677">
    <property type="entry name" value="ValRS/IleRS/LeuRS editing domain"/>
    <property type="match status" value="1"/>
</dbReference>
<evidence type="ECO:0000259" key="12">
    <source>
        <dbReference type="Pfam" id="PF06827"/>
    </source>
</evidence>
<evidence type="ECO:0000256" key="10">
    <source>
        <dbReference type="HAMAP-Rule" id="MF_02002"/>
    </source>
</evidence>
<evidence type="ECO:0000256" key="7">
    <source>
        <dbReference type="ARBA" id="ARBA00023146"/>
    </source>
</evidence>
<comment type="similarity">
    <text evidence="1 10">Belongs to the class-I aminoacyl-tRNA synthetase family. IleS type 1 subfamily.</text>
</comment>
<comment type="function">
    <text evidence="8 10">Catalyzes the attachment of isoleucine to tRNA(Ile). As IleRS can inadvertently accommodate and process structurally similar amino acids such as valine, to avoid such errors it has two additional distinct tRNA(Ile)-dependent editing activities. One activity is designated as 'pretransfer' editing and involves the hydrolysis of activated Val-AMP. The other activity is designated 'posttransfer' editing and involves deacylation of mischarged Val-tRNA(Ile).</text>
</comment>
<feature type="binding site" evidence="10">
    <location>
        <position position="554"/>
    </location>
    <ligand>
        <name>L-isoleucyl-5'-AMP</name>
        <dbReference type="ChEBI" id="CHEBI:178002"/>
    </ligand>
</feature>
<evidence type="ECO:0000256" key="8">
    <source>
        <dbReference type="ARBA" id="ARBA00025217"/>
    </source>
</evidence>
<feature type="binding site" evidence="10">
    <location>
        <position position="890"/>
    </location>
    <ligand>
        <name>Zn(2+)</name>
        <dbReference type="ChEBI" id="CHEBI:29105"/>
    </ligand>
</feature>